<evidence type="ECO:0000313" key="10">
    <source>
        <dbReference type="Proteomes" id="UP001183619"/>
    </source>
</evidence>
<feature type="transmembrane region" description="Helical" evidence="8">
    <location>
        <begin position="102"/>
        <end position="120"/>
    </location>
</feature>
<sequence>MDALTAGFAQALGIAGVVLCGSVLQRVSGMGFGLLVGSVLSIMLGPIEGVLIVNIFALATSIVTTYSMRAHIDFQRLKFIAPFLLVGSIPGMYLIARTGTGLLQIIVGSVLLFSLALVVVGKKFLPPIRRMAPAAVAGAVAGFTSMIIGAGGPAITVYAQASKWDHRSFSSTLQPILLLAATISVSIKLVVLGFAPVQQTAVSVWVLGTVGMFVGTWIGTRLAGKIPRDKARSFTLVIATLGGISALIRGVAAL</sequence>
<keyword evidence="10" id="KW-1185">Reference proteome</keyword>
<evidence type="ECO:0000256" key="6">
    <source>
        <dbReference type="ARBA" id="ARBA00022989"/>
    </source>
</evidence>
<keyword evidence="7 8" id="KW-0472">Membrane</keyword>
<proteinExistence type="inferred from homology"/>
<dbReference type="PANTHER" id="PTHR30269:SF37">
    <property type="entry name" value="MEMBRANE TRANSPORTER PROTEIN"/>
    <property type="match status" value="1"/>
</dbReference>
<evidence type="ECO:0000256" key="8">
    <source>
        <dbReference type="RuleBase" id="RU363041"/>
    </source>
</evidence>
<organism evidence="9 10">
    <name type="scientific">Corynebacterium felinum</name>
    <dbReference type="NCBI Taxonomy" id="131318"/>
    <lineage>
        <taxon>Bacteria</taxon>
        <taxon>Bacillati</taxon>
        <taxon>Actinomycetota</taxon>
        <taxon>Actinomycetes</taxon>
        <taxon>Mycobacteriales</taxon>
        <taxon>Corynebacteriaceae</taxon>
        <taxon>Corynebacterium</taxon>
    </lineage>
</organism>
<dbReference type="EMBL" id="JAVDYF010000001">
    <property type="protein sequence ID" value="MDR7355470.1"/>
    <property type="molecule type" value="Genomic_DNA"/>
</dbReference>
<evidence type="ECO:0000256" key="7">
    <source>
        <dbReference type="ARBA" id="ARBA00023136"/>
    </source>
</evidence>
<accession>A0ABU2BA43</accession>
<keyword evidence="6 8" id="KW-1133">Transmembrane helix</keyword>
<keyword evidence="4 8" id="KW-1003">Cell membrane</keyword>
<feature type="transmembrane region" description="Helical" evidence="8">
    <location>
        <begin position="132"/>
        <end position="156"/>
    </location>
</feature>
<dbReference type="RefSeq" id="WP_277104108.1">
    <property type="nucleotide sequence ID" value="NZ_BAAAJS010000001.1"/>
</dbReference>
<feature type="transmembrane region" description="Helical" evidence="8">
    <location>
        <begin position="231"/>
        <end position="252"/>
    </location>
</feature>
<evidence type="ECO:0000313" key="9">
    <source>
        <dbReference type="EMBL" id="MDR7355470.1"/>
    </source>
</evidence>
<dbReference type="PANTHER" id="PTHR30269">
    <property type="entry name" value="TRANSMEMBRANE PROTEIN YFCA"/>
    <property type="match status" value="1"/>
</dbReference>
<name>A0ABU2BA43_9CORY</name>
<evidence type="ECO:0000256" key="2">
    <source>
        <dbReference type="ARBA" id="ARBA00009142"/>
    </source>
</evidence>
<feature type="transmembrane region" description="Helical" evidence="8">
    <location>
        <begin position="30"/>
        <end position="58"/>
    </location>
</feature>
<gene>
    <name evidence="9" type="ORF">J2S37_002008</name>
</gene>
<dbReference type="Proteomes" id="UP001183619">
    <property type="component" value="Unassembled WGS sequence"/>
</dbReference>
<evidence type="ECO:0000256" key="5">
    <source>
        <dbReference type="ARBA" id="ARBA00022692"/>
    </source>
</evidence>
<comment type="similarity">
    <text evidence="2 8">Belongs to the 4-toluene sulfonate uptake permease (TSUP) (TC 2.A.102) family.</text>
</comment>
<feature type="transmembrane region" description="Helical" evidence="8">
    <location>
        <begin position="79"/>
        <end position="96"/>
    </location>
</feature>
<evidence type="ECO:0000256" key="3">
    <source>
        <dbReference type="ARBA" id="ARBA00022448"/>
    </source>
</evidence>
<evidence type="ECO:0000256" key="4">
    <source>
        <dbReference type="ARBA" id="ARBA00022475"/>
    </source>
</evidence>
<protein>
    <recommendedName>
        <fullName evidence="8">Probable membrane transporter protein</fullName>
    </recommendedName>
</protein>
<reference evidence="9 10" key="1">
    <citation type="submission" date="2023-07" db="EMBL/GenBank/DDBJ databases">
        <title>Sequencing the genomes of 1000 actinobacteria strains.</title>
        <authorList>
            <person name="Klenk H.-P."/>
        </authorList>
    </citation>
    <scope>NUCLEOTIDE SEQUENCE [LARGE SCALE GENOMIC DNA]</scope>
    <source>
        <strain evidence="9 10">DSM 44508</strain>
    </source>
</reference>
<evidence type="ECO:0000256" key="1">
    <source>
        <dbReference type="ARBA" id="ARBA00004651"/>
    </source>
</evidence>
<comment type="caution">
    <text evidence="9">The sequence shown here is derived from an EMBL/GenBank/DDBJ whole genome shotgun (WGS) entry which is preliminary data.</text>
</comment>
<keyword evidence="3" id="KW-0813">Transport</keyword>
<comment type="subcellular location">
    <subcellularLocation>
        <location evidence="1 8">Cell membrane</location>
        <topology evidence="1 8">Multi-pass membrane protein</topology>
    </subcellularLocation>
</comment>
<dbReference type="Pfam" id="PF01925">
    <property type="entry name" value="TauE"/>
    <property type="match status" value="1"/>
</dbReference>
<dbReference type="InterPro" id="IPR052017">
    <property type="entry name" value="TSUP"/>
</dbReference>
<dbReference type="InterPro" id="IPR002781">
    <property type="entry name" value="TM_pro_TauE-like"/>
</dbReference>
<keyword evidence="5 8" id="KW-0812">Transmembrane</keyword>
<feature type="transmembrane region" description="Helical" evidence="8">
    <location>
        <begin position="202"/>
        <end position="219"/>
    </location>
</feature>
<feature type="transmembrane region" description="Helical" evidence="8">
    <location>
        <begin position="176"/>
        <end position="195"/>
    </location>
</feature>